<name>A0A1A9VSZ0_GLOAU</name>
<dbReference type="Pfam" id="PF01805">
    <property type="entry name" value="Surp"/>
    <property type="match status" value="2"/>
</dbReference>
<feature type="region of interest" description="Disordered" evidence="8">
    <location>
        <begin position="559"/>
        <end position="612"/>
    </location>
</feature>
<evidence type="ECO:0000256" key="1">
    <source>
        <dbReference type="ARBA" id="ARBA00022664"/>
    </source>
</evidence>
<dbReference type="InterPro" id="IPR019147">
    <property type="entry name" value="SWAP_N_domain"/>
</dbReference>
<feature type="compositionally biased region" description="Polar residues" evidence="8">
    <location>
        <begin position="416"/>
        <end position="428"/>
    </location>
</feature>
<keyword evidence="7" id="KW-0175">Coiled coil</keyword>
<keyword evidence="3" id="KW-0694">RNA-binding</keyword>
<dbReference type="Proteomes" id="UP000078200">
    <property type="component" value="Unassembled WGS sequence"/>
</dbReference>
<evidence type="ECO:0000259" key="9">
    <source>
        <dbReference type="PROSITE" id="PS50128"/>
    </source>
</evidence>
<keyword evidence="5" id="KW-0804">Transcription</keyword>
<feature type="region of interest" description="Disordered" evidence="8">
    <location>
        <begin position="1"/>
        <end position="22"/>
    </location>
</feature>
<evidence type="ECO:0000256" key="8">
    <source>
        <dbReference type="SAM" id="MobiDB-lite"/>
    </source>
</evidence>
<dbReference type="Pfam" id="PF09750">
    <property type="entry name" value="DRY_EERY"/>
    <property type="match status" value="1"/>
</dbReference>
<keyword evidence="1" id="KW-0507">mRNA processing</keyword>
<feature type="compositionally biased region" description="Polar residues" evidence="8">
    <location>
        <begin position="1021"/>
        <end position="1033"/>
    </location>
</feature>
<proteinExistence type="predicted"/>
<evidence type="ECO:0000256" key="2">
    <source>
        <dbReference type="ARBA" id="ARBA00022737"/>
    </source>
</evidence>
<dbReference type="SMART" id="SM00648">
    <property type="entry name" value="SWAP"/>
    <property type="match status" value="2"/>
</dbReference>
<dbReference type="GO" id="GO:0000395">
    <property type="term" value="P:mRNA 5'-splice site recognition"/>
    <property type="evidence" value="ECO:0007669"/>
    <property type="project" value="TreeGrafter"/>
</dbReference>
<feature type="compositionally biased region" description="Basic residues" evidence="8">
    <location>
        <begin position="920"/>
        <end position="991"/>
    </location>
</feature>
<feature type="domain" description="SURP motif" evidence="9">
    <location>
        <begin position="251"/>
        <end position="293"/>
    </location>
</feature>
<feature type="region of interest" description="Disordered" evidence="8">
    <location>
        <begin position="408"/>
        <end position="428"/>
    </location>
</feature>
<evidence type="ECO:0000313" key="10">
    <source>
        <dbReference type="EnsemblMetazoa" id="GAUT046452-PA"/>
    </source>
</evidence>
<dbReference type="PANTHER" id="PTHR13161:SF15">
    <property type="entry name" value="SPLICING FACTOR, SUPPRESSOR OF WHITE-APRICOT HOMOLOG"/>
    <property type="match status" value="1"/>
</dbReference>
<keyword evidence="11" id="KW-1185">Reference proteome</keyword>
<feature type="domain" description="SURP motif" evidence="9">
    <location>
        <begin position="485"/>
        <end position="525"/>
    </location>
</feature>
<keyword evidence="6" id="KW-0508">mRNA splicing</keyword>
<dbReference type="SUPFAM" id="SSF109905">
    <property type="entry name" value="Surp module (SWAP domain)"/>
    <property type="match status" value="2"/>
</dbReference>
<feature type="compositionally biased region" description="Polar residues" evidence="8">
    <location>
        <begin position="836"/>
        <end position="854"/>
    </location>
</feature>
<protein>
    <recommendedName>
        <fullName evidence="9">SURP motif domain-containing protein</fullName>
    </recommendedName>
</protein>
<evidence type="ECO:0000256" key="5">
    <source>
        <dbReference type="ARBA" id="ARBA00023163"/>
    </source>
</evidence>
<feature type="compositionally biased region" description="Acidic residues" evidence="8">
    <location>
        <begin position="774"/>
        <end position="787"/>
    </location>
</feature>
<evidence type="ECO:0000256" key="6">
    <source>
        <dbReference type="ARBA" id="ARBA00023187"/>
    </source>
</evidence>
<feature type="compositionally biased region" description="Polar residues" evidence="8">
    <location>
        <begin position="217"/>
        <end position="228"/>
    </location>
</feature>
<dbReference type="PANTHER" id="PTHR13161">
    <property type="entry name" value="SPLICING FACTOR SUPPRESSOR OF WHITE APRICOT"/>
    <property type="match status" value="1"/>
</dbReference>
<dbReference type="Gene3D" id="1.10.10.790">
    <property type="entry name" value="Surp module"/>
    <property type="match status" value="2"/>
</dbReference>
<evidence type="ECO:0000256" key="4">
    <source>
        <dbReference type="ARBA" id="ARBA00023015"/>
    </source>
</evidence>
<dbReference type="VEuPathDB" id="VectorBase:GAUT046452"/>
<feature type="region of interest" description="Disordered" evidence="8">
    <location>
        <begin position="764"/>
        <end position="812"/>
    </location>
</feature>
<organism evidence="10 11">
    <name type="scientific">Glossina austeni</name>
    <name type="common">Savannah tsetse fly</name>
    <dbReference type="NCBI Taxonomy" id="7395"/>
    <lineage>
        <taxon>Eukaryota</taxon>
        <taxon>Metazoa</taxon>
        <taxon>Ecdysozoa</taxon>
        <taxon>Arthropoda</taxon>
        <taxon>Hexapoda</taxon>
        <taxon>Insecta</taxon>
        <taxon>Pterygota</taxon>
        <taxon>Neoptera</taxon>
        <taxon>Endopterygota</taxon>
        <taxon>Diptera</taxon>
        <taxon>Brachycera</taxon>
        <taxon>Muscomorpha</taxon>
        <taxon>Hippoboscoidea</taxon>
        <taxon>Glossinidae</taxon>
        <taxon>Glossina</taxon>
    </lineage>
</organism>
<reference evidence="10" key="1">
    <citation type="submission" date="2020-05" db="UniProtKB">
        <authorList>
            <consortium name="EnsemblMetazoa"/>
        </authorList>
    </citation>
    <scope>IDENTIFICATION</scope>
    <source>
        <strain evidence="10">TTRI</strain>
    </source>
</reference>
<evidence type="ECO:0000313" key="11">
    <source>
        <dbReference type="Proteomes" id="UP000078200"/>
    </source>
</evidence>
<dbReference type="STRING" id="7395.A0A1A9VSZ0"/>
<dbReference type="SMART" id="SM01141">
    <property type="entry name" value="DRY_EERY"/>
    <property type="match status" value="1"/>
</dbReference>
<feature type="region of interest" description="Disordered" evidence="8">
    <location>
        <begin position="205"/>
        <end position="229"/>
    </location>
</feature>
<feature type="coiled-coil region" evidence="7">
    <location>
        <begin position="696"/>
        <end position="727"/>
    </location>
</feature>
<keyword evidence="4" id="KW-0805">Transcription regulation</keyword>
<dbReference type="EnsemblMetazoa" id="GAUT046452-RA">
    <property type="protein sequence ID" value="GAUT046452-PA"/>
    <property type="gene ID" value="GAUT046452"/>
</dbReference>
<evidence type="ECO:0000256" key="7">
    <source>
        <dbReference type="SAM" id="Coils"/>
    </source>
</evidence>
<dbReference type="GO" id="GO:0003723">
    <property type="term" value="F:RNA binding"/>
    <property type="evidence" value="ECO:0007669"/>
    <property type="project" value="UniProtKB-KW"/>
</dbReference>
<feature type="region of interest" description="Disordered" evidence="8">
    <location>
        <begin position="450"/>
        <end position="472"/>
    </location>
</feature>
<dbReference type="PROSITE" id="PS50128">
    <property type="entry name" value="SURP"/>
    <property type="match status" value="2"/>
</dbReference>
<feature type="compositionally biased region" description="Low complexity" evidence="8">
    <location>
        <begin position="992"/>
        <end position="1010"/>
    </location>
</feature>
<evidence type="ECO:0000256" key="3">
    <source>
        <dbReference type="ARBA" id="ARBA00022884"/>
    </source>
</evidence>
<dbReference type="AlphaFoldDB" id="A0A1A9VSZ0"/>
<dbReference type="InterPro" id="IPR000061">
    <property type="entry name" value="Surp"/>
</dbReference>
<feature type="compositionally biased region" description="Polar residues" evidence="8">
    <location>
        <begin position="561"/>
        <end position="572"/>
    </location>
</feature>
<dbReference type="InterPro" id="IPR040397">
    <property type="entry name" value="SWAP"/>
</dbReference>
<feature type="compositionally biased region" description="Polar residues" evidence="8">
    <location>
        <begin position="603"/>
        <end position="612"/>
    </location>
</feature>
<feature type="compositionally biased region" description="Polar residues" evidence="8">
    <location>
        <begin position="1"/>
        <end position="10"/>
    </location>
</feature>
<accession>A0A1A9VSZ0</accession>
<feature type="region of interest" description="Disordered" evidence="8">
    <location>
        <begin position="836"/>
        <end position="1045"/>
    </location>
</feature>
<feature type="compositionally biased region" description="Basic and acidic residues" evidence="8">
    <location>
        <begin position="1034"/>
        <end position="1045"/>
    </location>
</feature>
<sequence>MSFNTRNANNIRDDFTSNNITGGNGSGGISGILRKVSGPTAGNTSSIVSSATTTTTAPTININVNQNESRQVDLLVFGYACKVFRDDVKALDIDQGKHLIPWMGDHNLKIDRYDVRGALYDLTPYEPPPGGYGNRLDYLTPEEQRAEQLCEEERYLFLYNDELDFITNQEEELKRLQQETNGAGYSQVDFAYDRQSMQTESTLITSHGQSREEYMPSPTNEESEQQAFQKPHNFEVPAHIQLPETMKQHAIIEKTARFIASQGVQMEILLKAKQSNNVQFEFLAQNSSLNAYYKHVVNAIKNGTYPKVQVTNLPSPQEPTADDQSAESEISGAAVTVTKPIITVPTIKYKPSVDCVYTQLISKIKGVPLPELHEDTSRQSCGSQTEHSNVASPCTTPVLLQYNGTTYLPEHEENSNSDSVTNKAASATSTELLQPQVEVLKNSSALALAQNYSSDSETEEEMSAKKEAPEPQLEFPVPIENLKNIIDKTALYVVKNGRKFEETLLTKSEERFTFLLPNNEYYPYYLYKITGDPNAASKEQKQRKAAAVAAALLSKKGLTGEKNSSTPVSFSIKSKDETSAGTLQQPVLPQDHSDEEDVASAALSKTAQQNRQVPEHVQKAIQFVESQLMARNAKLAAVVTASLVSQPSALALTKSSLSTALATSYSKTTTTSTSTIAAARNEKSHISLAKTEAERNAIYEQQQQNKHKEMKKAEEKVKDKLAQIAREKLGGLISKEKQLQLERKRKAMAFLNQIKGISSAEEADQNLEHNEDLEKPEDDGNVTDDSETSVHSIPITSYGPEGNTDDDEQEEQKMLTAAHKVIVPIQDKEIAAAISNSKASTQESMSLRSLSITVSDDEDVQLVSDTKSRKDFKRRSRSKTREGENRVLPTNIKSYKKHYRLHSNVSRSASASSVSSNERRSHKKRSSKSHKGKKSKSKKSTKSKKKTKKYTRSRSKSRTRSRSRSYHHQHRDNHPHHRHRERSVSRHKSQRNRSSSYSSTSSESRVSSSSHHYQKRKHSSQKANNSKYSCSNSDSHKEVKRSRYD</sequence>
<feature type="compositionally biased region" description="Low complexity" evidence="8">
    <location>
        <begin position="903"/>
        <end position="916"/>
    </location>
</feature>
<keyword evidence="2" id="KW-0677">Repeat</keyword>
<dbReference type="InterPro" id="IPR035967">
    <property type="entry name" value="SWAP/Surp_sf"/>
</dbReference>